<dbReference type="AlphaFoldDB" id="A0AAV1YT78"/>
<organism evidence="1 2">
    <name type="scientific">Larinioides sclopetarius</name>
    <dbReference type="NCBI Taxonomy" id="280406"/>
    <lineage>
        <taxon>Eukaryota</taxon>
        <taxon>Metazoa</taxon>
        <taxon>Ecdysozoa</taxon>
        <taxon>Arthropoda</taxon>
        <taxon>Chelicerata</taxon>
        <taxon>Arachnida</taxon>
        <taxon>Araneae</taxon>
        <taxon>Araneomorphae</taxon>
        <taxon>Entelegynae</taxon>
        <taxon>Araneoidea</taxon>
        <taxon>Araneidae</taxon>
        <taxon>Larinioides</taxon>
    </lineage>
</organism>
<gene>
    <name evidence="1" type="ORF">LARSCL_LOCUS833</name>
</gene>
<protein>
    <submittedName>
        <fullName evidence="1">Uncharacterized protein</fullName>
    </submittedName>
</protein>
<keyword evidence="2" id="KW-1185">Reference proteome</keyword>
<reference evidence="1 2" key="1">
    <citation type="submission" date="2024-04" db="EMBL/GenBank/DDBJ databases">
        <authorList>
            <person name="Rising A."/>
            <person name="Reimegard J."/>
            <person name="Sonavane S."/>
            <person name="Akerstrom W."/>
            <person name="Nylinder S."/>
            <person name="Hedman E."/>
            <person name="Kallberg Y."/>
        </authorList>
    </citation>
    <scope>NUCLEOTIDE SEQUENCE [LARGE SCALE GENOMIC DNA]</scope>
</reference>
<name>A0AAV1YT78_9ARAC</name>
<accession>A0AAV1YT78</accession>
<evidence type="ECO:0000313" key="2">
    <source>
        <dbReference type="Proteomes" id="UP001497382"/>
    </source>
</evidence>
<comment type="caution">
    <text evidence="1">The sequence shown here is derived from an EMBL/GenBank/DDBJ whole genome shotgun (WGS) entry which is preliminary data.</text>
</comment>
<dbReference type="Proteomes" id="UP001497382">
    <property type="component" value="Unassembled WGS sequence"/>
</dbReference>
<proteinExistence type="predicted"/>
<sequence length="83" mass="9430">MQESKLWLAWNTVGPDCGQEECLQSESLDSTQVATVTAESEIESVKTTTFASSRIHTIYREKRFRLAMVSTGLEPPEKQEEFM</sequence>
<dbReference type="EMBL" id="CAXIEN010000004">
    <property type="protein sequence ID" value="CAL1262172.1"/>
    <property type="molecule type" value="Genomic_DNA"/>
</dbReference>
<evidence type="ECO:0000313" key="1">
    <source>
        <dbReference type="EMBL" id="CAL1262172.1"/>
    </source>
</evidence>